<dbReference type="PANTHER" id="PTHR39394:SF1">
    <property type="entry name" value="DNAJ HOMOLOGUE SUBFAMILY C MEMBER 28 CONSERVED DOMAIN-CONTAINING PROTEIN"/>
    <property type="match status" value="1"/>
</dbReference>
<proteinExistence type="predicted"/>
<evidence type="ECO:0000313" key="2">
    <source>
        <dbReference type="EMBL" id="CAG8563218.1"/>
    </source>
</evidence>
<dbReference type="OrthoDB" id="547796at2759"/>
<accession>A0A9N9BEN6</accession>
<sequence>MTLSFNSLNTLNGITITHSFYHSPTRQILALNIKTFIASYHCLKVSSILQKPKSTNTNSSNTSNSQINSVTTSDSLTNLTTTSNSQNITSSTKIILNFEEDQPVKKDENSRKPASINTIIKSSFVKENDIPWTGEEDLKDTVLRMIVDKYPPLKIKRESVKDYIDAHSFKSQQNSTTNLSNSLSNHSITNTSILKSKGSVQIKKEKLEKMREKNQSRIINAREAATDYAISKKYGDTNEQQQDILPKSIMAWNSIVEQRIQEAITTGKFKNLQYHGKPLPLDENEKNPYLDRTEFLMNRLVQRQGATPAWIESQKDVEREISLFRQRMLESWMRYANSHNISLQLRNSGWEKMQYSYYEKAIGKLNKNIKKEDTKSINIINDGMRFDEWLNEDEEKENKNDENNIWKGFTKNIKWLIGR</sequence>
<keyword evidence="3" id="KW-1185">Reference proteome</keyword>
<evidence type="ECO:0000313" key="3">
    <source>
        <dbReference type="Proteomes" id="UP000789759"/>
    </source>
</evidence>
<organism evidence="2 3">
    <name type="scientific">Cetraspora pellucida</name>
    <dbReference type="NCBI Taxonomy" id="1433469"/>
    <lineage>
        <taxon>Eukaryota</taxon>
        <taxon>Fungi</taxon>
        <taxon>Fungi incertae sedis</taxon>
        <taxon>Mucoromycota</taxon>
        <taxon>Glomeromycotina</taxon>
        <taxon>Glomeromycetes</taxon>
        <taxon>Diversisporales</taxon>
        <taxon>Gigasporaceae</taxon>
        <taxon>Cetraspora</taxon>
    </lineage>
</organism>
<dbReference type="Proteomes" id="UP000789759">
    <property type="component" value="Unassembled WGS sequence"/>
</dbReference>
<comment type="caution">
    <text evidence="2">The sequence shown here is derived from an EMBL/GenBank/DDBJ whole genome shotgun (WGS) entry which is preliminary data.</text>
</comment>
<feature type="domain" description="DnaJ homologue subfamily C member 28 conserved" evidence="1">
    <location>
        <begin position="255"/>
        <end position="325"/>
    </location>
</feature>
<dbReference type="EMBL" id="CAJVQA010003001">
    <property type="protein sequence ID" value="CAG8563218.1"/>
    <property type="molecule type" value="Genomic_DNA"/>
</dbReference>
<dbReference type="InterPro" id="IPR018961">
    <property type="entry name" value="DnaJ_homolog_subfam-C_membr-28"/>
</dbReference>
<dbReference type="Pfam" id="PF09350">
    <property type="entry name" value="DJC28_CD"/>
    <property type="match status" value="1"/>
</dbReference>
<dbReference type="AlphaFoldDB" id="A0A9N9BEN6"/>
<dbReference type="PANTHER" id="PTHR39394">
    <property type="entry name" value="YALI0E31793P"/>
    <property type="match status" value="1"/>
</dbReference>
<evidence type="ECO:0000259" key="1">
    <source>
        <dbReference type="Pfam" id="PF09350"/>
    </source>
</evidence>
<name>A0A9N9BEN6_9GLOM</name>
<reference evidence="2" key="1">
    <citation type="submission" date="2021-06" db="EMBL/GenBank/DDBJ databases">
        <authorList>
            <person name="Kallberg Y."/>
            <person name="Tangrot J."/>
            <person name="Rosling A."/>
        </authorList>
    </citation>
    <scope>NUCLEOTIDE SEQUENCE</scope>
    <source>
        <strain evidence="2">FL966</strain>
    </source>
</reference>
<gene>
    <name evidence="2" type="ORF">CPELLU_LOCUS5301</name>
</gene>
<protein>
    <submittedName>
        <fullName evidence="2">20544_t:CDS:1</fullName>
    </submittedName>
</protein>